<name>A0ABV8XII2_9DEIO</name>
<evidence type="ECO:0000313" key="2">
    <source>
        <dbReference type="EMBL" id="MFC4425260.1"/>
    </source>
</evidence>
<sequence>MKKRLLMLSLPVSLVLAACDFGTTTYPSPVPVPQAQTVSGTVRLGTTVSGPSSVHTDADAVGRTLNLRLNNPSDVTVQALAKGGQPMFAGRTVKAQAIGIGGTVLANTTVQADRTFSMTLPVTLTDAQTFTMTNEWPSEGGENRVTCNRTADTVSDPQARLAASEFTLEAGGSIDHQDDVADIAQTGDAGVDVQTGRFLYYADRDVTYAMAGTCTMYVNQMTRTLTFDQRVNLKRGWNVVSSSIRSSADYSTMTVAARVDANWNLTLVGAE</sequence>
<feature type="signal peptide" evidence="1">
    <location>
        <begin position="1"/>
        <end position="17"/>
    </location>
</feature>
<dbReference type="EMBL" id="JBHSEH010000004">
    <property type="protein sequence ID" value="MFC4425260.1"/>
    <property type="molecule type" value="Genomic_DNA"/>
</dbReference>
<proteinExistence type="predicted"/>
<feature type="chain" id="PRO_5045141584" description="Lipoprotein" evidence="1">
    <location>
        <begin position="18"/>
        <end position="271"/>
    </location>
</feature>
<comment type="caution">
    <text evidence="2">The sequence shown here is derived from an EMBL/GenBank/DDBJ whole genome shotgun (WGS) entry which is preliminary data.</text>
</comment>
<accession>A0ABV8XII2</accession>
<evidence type="ECO:0008006" key="4">
    <source>
        <dbReference type="Google" id="ProtNLM"/>
    </source>
</evidence>
<gene>
    <name evidence="2" type="ORF">ACFOZ9_03480</name>
</gene>
<dbReference type="RefSeq" id="WP_380036450.1">
    <property type="nucleotide sequence ID" value="NZ_JBHSEH010000004.1"/>
</dbReference>
<organism evidence="2 3">
    <name type="scientific">Deinococcus navajonensis</name>
    <dbReference type="NCBI Taxonomy" id="309884"/>
    <lineage>
        <taxon>Bacteria</taxon>
        <taxon>Thermotogati</taxon>
        <taxon>Deinococcota</taxon>
        <taxon>Deinococci</taxon>
        <taxon>Deinococcales</taxon>
        <taxon>Deinococcaceae</taxon>
        <taxon>Deinococcus</taxon>
    </lineage>
</organism>
<keyword evidence="3" id="KW-1185">Reference proteome</keyword>
<reference evidence="3" key="1">
    <citation type="journal article" date="2019" name="Int. J. Syst. Evol. Microbiol.">
        <title>The Global Catalogue of Microorganisms (GCM) 10K type strain sequencing project: providing services to taxonomists for standard genome sequencing and annotation.</title>
        <authorList>
            <consortium name="The Broad Institute Genomics Platform"/>
            <consortium name="The Broad Institute Genome Sequencing Center for Infectious Disease"/>
            <person name="Wu L."/>
            <person name="Ma J."/>
        </authorList>
    </citation>
    <scope>NUCLEOTIDE SEQUENCE [LARGE SCALE GENOMIC DNA]</scope>
    <source>
        <strain evidence="3">CCUG 56029</strain>
    </source>
</reference>
<keyword evidence="1" id="KW-0732">Signal</keyword>
<dbReference type="PROSITE" id="PS51257">
    <property type="entry name" value="PROKAR_LIPOPROTEIN"/>
    <property type="match status" value="1"/>
</dbReference>
<evidence type="ECO:0000313" key="3">
    <source>
        <dbReference type="Proteomes" id="UP001595998"/>
    </source>
</evidence>
<dbReference type="Proteomes" id="UP001595998">
    <property type="component" value="Unassembled WGS sequence"/>
</dbReference>
<protein>
    <recommendedName>
        <fullName evidence="4">Lipoprotein</fullName>
    </recommendedName>
</protein>
<evidence type="ECO:0000256" key="1">
    <source>
        <dbReference type="SAM" id="SignalP"/>
    </source>
</evidence>